<dbReference type="PROSITE" id="PS50097">
    <property type="entry name" value="BTB"/>
    <property type="match status" value="1"/>
</dbReference>
<dbReference type="AlphaFoldDB" id="A0A1L7WEA5"/>
<reference evidence="3 4" key="1">
    <citation type="submission" date="2016-03" db="EMBL/GenBank/DDBJ databases">
        <authorList>
            <person name="Ploux O."/>
        </authorList>
    </citation>
    <scope>NUCLEOTIDE SEQUENCE [LARGE SCALE GENOMIC DNA]</scope>
    <source>
        <strain evidence="3 4">UAMH 11012</strain>
    </source>
</reference>
<evidence type="ECO:0000256" key="1">
    <source>
        <dbReference type="SAM" id="MobiDB-lite"/>
    </source>
</evidence>
<keyword evidence="4" id="KW-1185">Reference proteome</keyword>
<dbReference type="Gene3D" id="3.30.710.10">
    <property type="entry name" value="Potassium Channel Kv1.1, Chain A"/>
    <property type="match status" value="1"/>
</dbReference>
<evidence type="ECO:0000313" key="3">
    <source>
        <dbReference type="EMBL" id="CZR51113.1"/>
    </source>
</evidence>
<dbReference type="Proteomes" id="UP000184330">
    <property type="component" value="Unassembled WGS sequence"/>
</dbReference>
<evidence type="ECO:0000313" key="4">
    <source>
        <dbReference type="Proteomes" id="UP000184330"/>
    </source>
</evidence>
<dbReference type="InterPro" id="IPR000210">
    <property type="entry name" value="BTB/POZ_dom"/>
</dbReference>
<sequence length="231" mass="26159">MTDSNSMTLFLPSDHPAKKRKMNPPTFKDPMSTIKLTVGEGETAKTFLVHKEAAIAMSPIIAKYVEESGQDHYLLKDSTERAVRLLVQYTYSQDIVIEQLRDGHDFDSPRDDDIEEDLALVELWILAKELEIPSLQDLTIRTIDDIYRKCGFLASHCVPAAYDLTSSGSELRRLFVALCAHTDPSSITLADVDVFPQEFLCDLAIFLLEKLQDSQKVYNVSDFYCKDEVND</sequence>
<dbReference type="EMBL" id="FJOG01000001">
    <property type="protein sequence ID" value="CZR51113.1"/>
    <property type="molecule type" value="Genomic_DNA"/>
</dbReference>
<name>A0A1L7WEA5_9HELO</name>
<dbReference type="OrthoDB" id="3561342at2759"/>
<organism evidence="3 4">
    <name type="scientific">Phialocephala subalpina</name>
    <dbReference type="NCBI Taxonomy" id="576137"/>
    <lineage>
        <taxon>Eukaryota</taxon>
        <taxon>Fungi</taxon>
        <taxon>Dikarya</taxon>
        <taxon>Ascomycota</taxon>
        <taxon>Pezizomycotina</taxon>
        <taxon>Leotiomycetes</taxon>
        <taxon>Helotiales</taxon>
        <taxon>Mollisiaceae</taxon>
        <taxon>Phialocephala</taxon>
        <taxon>Phialocephala fortinii species complex</taxon>
    </lineage>
</organism>
<dbReference type="SUPFAM" id="SSF54695">
    <property type="entry name" value="POZ domain"/>
    <property type="match status" value="1"/>
</dbReference>
<accession>A0A1L7WEA5</accession>
<gene>
    <name evidence="3" type="ORF">PAC_00988</name>
</gene>
<protein>
    <recommendedName>
        <fullName evidence="2">BTB domain-containing protein</fullName>
    </recommendedName>
</protein>
<feature type="region of interest" description="Disordered" evidence="1">
    <location>
        <begin position="1"/>
        <end position="30"/>
    </location>
</feature>
<evidence type="ECO:0000259" key="2">
    <source>
        <dbReference type="PROSITE" id="PS50097"/>
    </source>
</evidence>
<dbReference type="InterPro" id="IPR011333">
    <property type="entry name" value="SKP1/BTB/POZ_sf"/>
</dbReference>
<proteinExistence type="predicted"/>
<feature type="domain" description="BTB" evidence="2">
    <location>
        <begin position="32"/>
        <end position="99"/>
    </location>
</feature>